<protein>
    <submittedName>
        <fullName evidence="1">Uncharacterized protein</fullName>
    </submittedName>
</protein>
<sequence length="77" mass="7928">MTNLAAILADFDPALVARDEFAAALAGYPESARQAPHPEGDHTNAMAWHAGVAAAQRLDLAQTPIPAPPVQESAVAA</sequence>
<dbReference type="Proteomes" id="UP000248863">
    <property type="component" value="Unassembled WGS sequence"/>
</dbReference>
<reference evidence="1 2" key="1">
    <citation type="submission" date="2017-07" db="EMBL/GenBank/DDBJ databases">
        <title>Draft Genome Sequences of Select Purple Nonsulfur Bacteria.</title>
        <authorList>
            <person name="Lasarre B."/>
            <person name="Mckinlay J.B."/>
        </authorList>
    </citation>
    <scope>NUCLEOTIDE SEQUENCE [LARGE SCALE GENOMIC DNA]</scope>
    <source>
        <strain evidence="1 2">DSM 11907</strain>
    </source>
</reference>
<keyword evidence="2" id="KW-1185">Reference proteome</keyword>
<evidence type="ECO:0000313" key="2">
    <source>
        <dbReference type="Proteomes" id="UP000248863"/>
    </source>
</evidence>
<dbReference type="EMBL" id="NPEU01000034">
    <property type="protein sequence ID" value="RAI40724.1"/>
    <property type="molecule type" value="Genomic_DNA"/>
</dbReference>
<gene>
    <name evidence="1" type="ORF">CH338_05400</name>
</gene>
<evidence type="ECO:0000313" key="1">
    <source>
        <dbReference type="EMBL" id="RAI40724.1"/>
    </source>
</evidence>
<dbReference type="AlphaFoldDB" id="A0A327KS10"/>
<dbReference type="RefSeq" id="WP_111356114.1">
    <property type="nucleotide sequence ID" value="NZ_NHSK01000156.1"/>
</dbReference>
<proteinExistence type="predicted"/>
<accession>A0A327KS10</accession>
<comment type="caution">
    <text evidence="1">The sequence shown here is derived from an EMBL/GenBank/DDBJ whole genome shotgun (WGS) entry which is preliminary data.</text>
</comment>
<organism evidence="1 2">
    <name type="scientific">Rhodoplanes elegans</name>
    <dbReference type="NCBI Taxonomy" id="29408"/>
    <lineage>
        <taxon>Bacteria</taxon>
        <taxon>Pseudomonadati</taxon>
        <taxon>Pseudomonadota</taxon>
        <taxon>Alphaproteobacteria</taxon>
        <taxon>Hyphomicrobiales</taxon>
        <taxon>Nitrobacteraceae</taxon>
        <taxon>Rhodoplanes</taxon>
    </lineage>
</organism>
<name>A0A327KS10_9BRAD</name>